<dbReference type="Pfam" id="PF19085">
    <property type="entry name" value="Choline_bind_2"/>
    <property type="match status" value="1"/>
</dbReference>
<dbReference type="InterPro" id="IPR018337">
    <property type="entry name" value="Cell_wall/Cho-bd_repeat"/>
</dbReference>
<dbReference type="Gene3D" id="2.10.270.10">
    <property type="entry name" value="Cholin Binding"/>
    <property type="match status" value="1"/>
</dbReference>
<evidence type="ECO:0000313" key="5">
    <source>
        <dbReference type="EMBL" id="RII36664.1"/>
    </source>
</evidence>
<dbReference type="SUPFAM" id="SSF69360">
    <property type="entry name" value="Cell wall binding repeat"/>
    <property type="match status" value="1"/>
</dbReference>
<dbReference type="Pfam" id="PF01473">
    <property type="entry name" value="Choline_bind_1"/>
    <property type="match status" value="1"/>
</dbReference>
<dbReference type="InterPro" id="IPR013783">
    <property type="entry name" value="Ig-like_fold"/>
</dbReference>
<dbReference type="RefSeq" id="WP_119365876.1">
    <property type="nucleotide sequence ID" value="NZ_QXDJ01000001.1"/>
</dbReference>
<dbReference type="PROSITE" id="PS51170">
    <property type="entry name" value="CW"/>
    <property type="match status" value="1"/>
</dbReference>
<keyword evidence="1" id="KW-0677">Repeat</keyword>
<keyword evidence="3" id="KW-0732">Signal</keyword>
<feature type="repeat" description="Cell wall-binding" evidence="2">
    <location>
        <begin position="417"/>
        <end position="437"/>
    </location>
</feature>
<dbReference type="AlphaFoldDB" id="A0A399IUH1"/>
<reference evidence="5 6" key="1">
    <citation type="submission" date="2018-08" db="EMBL/GenBank/DDBJ databases">
        <title>Genome of Clostridium chromiireducens C1, DSM12136.</title>
        <authorList>
            <person name="Xing M."/>
            <person name="Wei Y."/>
            <person name="Ang E.L."/>
            <person name="Zhao H."/>
            <person name="Zhang Y."/>
        </authorList>
    </citation>
    <scope>NUCLEOTIDE SEQUENCE [LARGE SCALE GENOMIC DNA]</scope>
    <source>
        <strain evidence="5 6">C1</strain>
    </source>
</reference>
<dbReference type="EMBL" id="QXDJ01000001">
    <property type="protein sequence ID" value="RII36664.1"/>
    <property type="molecule type" value="Genomic_DNA"/>
</dbReference>
<dbReference type="InterPro" id="IPR025883">
    <property type="entry name" value="Cadherin-like_domain"/>
</dbReference>
<evidence type="ECO:0000313" key="6">
    <source>
        <dbReference type="Proteomes" id="UP000265930"/>
    </source>
</evidence>
<feature type="domain" description="Cadherin-like beta-sandwich-like" evidence="4">
    <location>
        <begin position="259"/>
        <end position="353"/>
    </location>
</feature>
<gene>
    <name evidence="5" type="ORF">D2A34_04570</name>
</gene>
<dbReference type="Pfam" id="PF12733">
    <property type="entry name" value="Cadherin-like"/>
    <property type="match status" value="3"/>
</dbReference>
<sequence length="456" mass="51423">MNKKLKKILAISFMTTVFSTVVSANHLSLFTMTAYAADSDIYLRSLTVDGESIDLSKSKTSYSVDVTKSTDEVSVKVATEDQDDVVTIDGDSVDDFDEYSSKRYKATANLDEGNNTFKIKVTDKDGDNERTYTLKIDRGGKSPEDDIYLEKISLSEGNISFSPDKTSYDINVVSSVSKLIVQAKPEDEDYTVEIDGDEVDEDDNYKRTISLANGENEISIIVTDDEDNEREYTLKINRGGATSSTVTGKIDDKQDPIYLDDISINDEYIKNFNEQVTSYELNVKEDVDNIIVKAPPEDDDNVVRINGDRGDSKNRKRVNLDQGKNIIEIRVSNEDTYDDDNYEERTYKLIVYRGTSEGSATTIPSSNTNVTAKTSQWIINNGKWQYNDALGNPLKNMWFHDKSTGYWYYLDANGDMKTGWFQDGSGNWYYLYQSGAMAYNTMIDGYRLGANGAWVR</sequence>
<feature type="signal peptide" evidence="3">
    <location>
        <begin position="1"/>
        <end position="24"/>
    </location>
</feature>
<protein>
    <recommendedName>
        <fullName evidence="4">Cadherin-like beta-sandwich-like domain-containing protein</fullName>
    </recommendedName>
</protein>
<proteinExistence type="predicted"/>
<feature type="domain" description="Cadherin-like beta-sandwich-like" evidence="4">
    <location>
        <begin position="152"/>
        <end position="238"/>
    </location>
</feature>
<evidence type="ECO:0000256" key="2">
    <source>
        <dbReference type="PROSITE-ProRule" id="PRU00591"/>
    </source>
</evidence>
<organism evidence="5 6">
    <name type="scientific">Clostridium chromiireducens</name>
    <dbReference type="NCBI Taxonomy" id="225345"/>
    <lineage>
        <taxon>Bacteria</taxon>
        <taxon>Bacillati</taxon>
        <taxon>Bacillota</taxon>
        <taxon>Clostridia</taxon>
        <taxon>Eubacteriales</taxon>
        <taxon>Clostridiaceae</taxon>
        <taxon>Clostridium</taxon>
    </lineage>
</organism>
<accession>A0A399IUH1</accession>
<comment type="caution">
    <text evidence="5">The sequence shown here is derived from an EMBL/GenBank/DDBJ whole genome shotgun (WGS) entry which is preliminary data.</text>
</comment>
<name>A0A399IUH1_9CLOT</name>
<evidence type="ECO:0000259" key="4">
    <source>
        <dbReference type="Pfam" id="PF12733"/>
    </source>
</evidence>
<evidence type="ECO:0000256" key="1">
    <source>
        <dbReference type="ARBA" id="ARBA00022737"/>
    </source>
</evidence>
<dbReference type="Gene3D" id="2.60.40.10">
    <property type="entry name" value="Immunoglobulins"/>
    <property type="match status" value="2"/>
</dbReference>
<evidence type="ECO:0000256" key="3">
    <source>
        <dbReference type="SAM" id="SignalP"/>
    </source>
</evidence>
<feature type="chain" id="PRO_5017396512" description="Cadherin-like beta-sandwich-like domain-containing protein" evidence="3">
    <location>
        <begin position="25"/>
        <end position="456"/>
    </location>
</feature>
<dbReference type="Proteomes" id="UP000265930">
    <property type="component" value="Unassembled WGS sequence"/>
</dbReference>
<feature type="domain" description="Cadherin-like beta-sandwich-like" evidence="4">
    <location>
        <begin position="44"/>
        <end position="138"/>
    </location>
</feature>